<dbReference type="PANTHER" id="PTHR36766">
    <property type="entry name" value="PLANT BROAD-SPECTRUM MILDEW RESISTANCE PROTEIN RPW8"/>
    <property type="match status" value="1"/>
</dbReference>
<evidence type="ECO:0000259" key="5">
    <source>
        <dbReference type="Pfam" id="PF00931"/>
    </source>
</evidence>
<dbReference type="Gene3D" id="1.20.5.4130">
    <property type="match status" value="1"/>
</dbReference>
<sequence length="298" mass="33403">KCLFDVGPVLDDAELKQFTDMRVKRWLADLQDALYSADDYLDQLSTKLATATPRDPGYSSYCASLVDSYIEGSGDLEYIVGRLESLVARKTYLRLKEGAKVDLSWRIPSTSLVVSSEIFGRNKDKEEVIKLLLDDTRHAESPVAVIPIWGLGGIGKTTLAQLVYSDAKVVEKFNTRAWVCVAENCDPVGLTRTILQKISPASSLNTDDFDSLQTRLKEALKGKTFLVVLDDVWHDQKDIWEHILKPFQYGNHGSKILLTTRSEKVASVIATTELHYQLSLLSDEDCWSVFLKQAHLST</sequence>
<keyword evidence="8" id="KW-1185">Reference proteome</keyword>
<dbReference type="Proteomes" id="UP001341840">
    <property type="component" value="Unassembled WGS sequence"/>
</dbReference>
<evidence type="ECO:0000313" key="8">
    <source>
        <dbReference type="Proteomes" id="UP001341840"/>
    </source>
</evidence>
<reference evidence="7 8" key="1">
    <citation type="journal article" date="2023" name="Plants (Basel)">
        <title>Bridging the Gap: Combining Genomics and Transcriptomics Approaches to Understand Stylosanthes scabra, an Orphan Legume from the Brazilian Caatinga.</title>
        <authorList>
            <person name="Ferreira-Neto J.R.C."/>
            <person name="da Silva M.D."/>
            <person name="Binneck E."/>
            <person name="de Melo N.F."/>
            <person name="da Silva R.H."/>
            <person name="de Melo A.L.T.M."/>
            <person name="Pandolfi V."/>
            <person name="Bustamante F.O."/>
            <person name="Brasileiro-Vidal A.C."/>
            <person name="Benko-Iseppon A.M."/>
        </authorList>
    </citation>
    <scope>NUCLEOTIDE SEQUENCE [LARGE SCALE GENOMIC DNA]</scope>
    <source>
        <tissue evidence="7">Leaves</tissue>
    </source>
</reference>
<protein>
    <submittedName>
        <fullName evidence="7">Uncharacterized protein</fullName>
    </submittedName>
</protein>
<dbReference type="InterPro" id="IPR041118">
    <property type="entry name" value="Rx_N"/>
</dbReference>
<keyword evidence="2" id="KW-0547">Nucleotide-binding</keyword>
<feature type="domain" description="NB-ARC" evidence="5">
    <location>
        <begin position="122"/>
        <end position="294"/>
    </location>
</feature>
<evidence type="ECO:0000256" key="3">
    <source>
        <dbReference type="ARBA" id="ARBA00022821"/>
    </source>
</evidence>
<evidence type="ECO:0000256" key="1">
    <source>
        <dbReference type="ARBA" id="ARBA00022737"/>
    </source>
</evidence>
<keyword evidence="1" id="KW-0677">Repeat</keyword>
<feature type="non-terminal residue" evidence="7">
    <location>
        <position position="1"/>
    </location>
</feature>
<proteinExistence type="predicted"/>
<organism evidence="7 8">
    <name type="scientific">Stylosanthes scabra</name>
    <dbReference type="NCBI Taxonomy" id="79078"/>
    <lineage>
        <taxon>Eukaryota</taxon>
        <taxon>Viridiplantae</taxon>
        <taxon>Streptophyta</taxon>
        <taxon>Embryophyta</taxon>
        <taxon>Tracheophyta</taxon>
        <taxon>Spermatophyta</taxon>
        <taxon>Magnoliopsida</taxon>
        <taxon>eudicotyledons</taxon>
        <taxon>Gunneridae</taxon>
        <taxon>Pentapetalae</taxon>
        <taxon>rosids</taxon>
        <taxon>fabids</taxon>
        <taxon>Fabales</taxon>
        <taxon>Fabaceae</taxon>
        <taxon>Papilionoideae</taxon>
        <taxon>50 kb inversion clade</taxon>
        <taxon>dalbergioids sensu lato</taxon>
        <taxon>Dalbergieae</taxon>
        <taxon>Pterocarpus clade</taxon>
        <taxon>Stylosanthes</taxon>
    </lineage>
</organism>
<evidence type="ECO:0000256" key="2">
    <source>
        <dbReference type="ARBA" id="ARBA00022741"/>
    </source>
</evidence>
<name>A0ABU6W0I4_9FABA</name>
<accession>A0ABU6W0I4</accession>
<dbReference type="Pfam" id="PF18052">
    <property type="entry name" value="Rx_N"/>
    <property type="match status" value="1"/>
</dbReference>
<keyword evidence="3" id="KW-0611">Plant defense</keyword>
<dbReference type="InterPro" id="IPR002182">
    <property type="entry name" value="NB-ARC"/>
</dbReference>
<dbReference type="SUPFAM" id="SSF52540">
    <property type="entry name" value="P-loop containing nucleoside triphosphate hydrolases"/>
    <property type="match status" value="1"/>
</dbReference>
<dbReference type="InterPro" id="IPR027417">
    <property type="entry name" value="P-loop_NTPase"/>
</dbReference>
<evidence type="ECO:0000259" key="6">
    <source>
        <dbReference type="Pfam" id="PF18052"/>
    </source>
</evidence>
<dbReference type="Gene3D" id="3.40.50.300">
    <property type="entry name" value="P-loop containing nucleotide triphosphate hydrolases"/>
    <property type="match status" value="1"/>
</dbReference>
<gene>
    <name evidence="7" type="ORF">PIB30_111877</name>
</gene>
<evidence type="ECO:0000256" key="4">
    <source>
        <dbReference type="ARBA" id="ARBA00022840"/>
    </source>
</evidence>
<evidence type="ECO:0000313" key="7">
    <source>
        <dbReference type="EMBL" id="MED6178896.1"/>
    </source>
</evidence>
<dbReference type="Pfam" id="PF00931">
    <property type="entry name" value="NB-ARC"/>
    <property type="match status" value="1"/>
</dbReference>
<dbReference type="PRINTS" id="PR00364">
    <property type="entry name" value="DISEASERSIST"/>
</dbReference>
<feature type="domain" description="Disease resistance N-terminal" evidence="6">
    <location>
        <begin position="8"/>
        <end position="50"/>
    </location>
</feature>
<keyword evidence="4" id="KW-0067">ATP-binding</keyword>
<feature type="non-terminal residue" evidence="7">
    <location>
        <position position="298"/>
    </location>
</feature>
<dbReference type="PANTHER" id="PTHR36766:SF51">
    <property type="entry name" value="DISEASE RESISTANCE RPP13-LIKE PROTEIN 1"/>
    <property type="match status" value="1"/>
</dbReference>
<comment type="caution">
    <text evidence="7">The sequence shown here is derived from an EMBL/GenBank/DDBJ whole genome shotgun (WGS) entry which is preliminary data.</text>
</comment>
<dbReference type="EMBL" id="JASCZI010158506">
    <property type="protein sequence ID" value="MED6178896.1"/>
    <property type="molecule type" value="Genomic_DNA"/>
</dbReference>